<feature type="transmembrane region" description="Helical" evidence="18">
    <location>
        <begin position="170"/>
        <end position="191"/>
    </location>
</feature>
<comment type="catalytic activity">
    <reaction evidence="1">
        <text>ATP + protein L-histidine = ADP + protein N-phospho-L-histidine.</text>
        <dbReference type="EC" id="2.7.13.3"/>
    </reaction>
</comment>
<dbReference type="SUPFAM" id="SSF55874">
    <property type="entry name" value="ATPase domain of HSP90 chaperone/DNA topoisomerase II/histidine kinase"/>
    <property type="match status" value="1"/>
</dbReference>
<feature type="transmembrane region" description="Helical" evidence="18">
    <location>
        <begin position="203"/>
        <end position="220"/>
    </location>
</feature>
<comment type="caution">
    <text evidence="20">The sequence shown here is derived from an EMBL/GenBank/DDBJ whole genome shotgun (WGS) entry which is preliminary data.</text>
</comment>
<keyword evidence="12" id="KW-0067">ATP-binding</keyword>
<feature type="transmembrane region" description="Helical" evidence="18">
    <location>
        <begin position="140"/>
        <end position="158"/>
    </location>
</feature>
<evidence type="ECO:0000313" key="21">
    <source>
        <dbReference type="Proteomes" id="UP000250369"/>
    </source>
</evidence>
<keyword evidence="9" id="KW-0479">Metal-binding</keyword>
<dbReference type="GO" id="GO:0046872">
    <property type="term" value="F:metal ion binding"/>
    <property type="evidence" value="ECO:0007669"/>
    <property type="project" value="UniProtKB-KW"/>
</dbReference>
<reference evidence="20 21" key="1">
    <citation type="journal article" date="2009" name="Int. J. Syst. Evol. Microbiol.">
        <title>Paenibacillus contaminans sp. nov., isolated from a contaminated laboratory plate.</title>
        <authorList>
            <person name="Chou J.H."/>
            <person name="Lee J.H."/>
            <person name="Lin M.C."/>
            <person name="Chang P.S."/>
            <person name="Arun A.B."/>
            <person name="Young C.C."/>
            <person name="Chen W.M."/>
        </authorList>
    </citation>
    <scope>NUCLEOTIDE SEQUENCE [LARGE SCALE GENOMIC DNA]</scope>
    <source>
        <strain evidence="20 21">CKOBP-6</strain>
    </source>
</reference>
<keyword evidence="15" id="KW-0411">Iron-sulfur</keyword>
<comment type="subcellular location">
    <subcellularLocation>
        <location evidence="3">Cytoplasm</location>
    </subcellularLocation>
</comment>
<dbReference type="Pfam" id="PF02518">
    <property type="entry name" value="HATPase_c"/>
    <property type="match status" value="1"/>
</dbReference>
<keyword evidence="7" id="KW-0963">Cytoplasm</keyword>
<evidence type="ECO:0000256" key="10">
    <source>
        <dbReference type="ARBA" id="ARBA00022741"/>
    </source>
</evidence>
<dbReference type="InterPro" id="IPR036034">
    <property type="entry name" value="PDZ_sf"/>
</dbReference>
<dbReference type="AlphaFoldDB" id="A0A329M757"/>
<evidence type="ECO:0000256" key="13">
    <source>
        <dbReference type="ARBA" id="ARBA00023004"/>
    </source>
</evidence>
<dbReference type="GO" id="GO:0000155">
    <property type="term" value="F:phosphorelay sensor kinase activity"/>
    <property type="evidence" value="ECO:0007669"/>
    <property type="project" value="InterPro"/>
</dbReference>
<feature type="transmembrane region" description="Helical" evidence="18">
    <location>
        <begin position="427"/>
        <end position="445"/>
    </location>
</feature>
<feature type="transmembrane region" description="Helical" evidence="18">
    <location>
        <begin position="336"/>
        <end position="357"/>
    </location>
</feature>
<dbReference type="InterPro" id="IPR003594">
    <property type="entry name" value="HATPase_dom"/>
</dbReference>
<dbReference type="EMBL" id="QMFB01000023">
    <property type="protein sequence ID" value="RAV15532.1"/>
    <property type="molecule type" value="Genomic_DNA"/>
</dbReference>
<dbReference type="InterPro" id="IPR005467">
    <property type="entry name" value="His_kinase_dom"/>
</dbReference>
<dbReference type="InterPro" id="IPR050482">
    <property type="entry name" value="Sensor_HK_TwoCompSys"/>
</dbReference>
<keyword evidence="8" id="KW-0808">Transferase</keyword>
<keyword evidence="18" id="KW-0812">Transmembrane</keyword>
<dbReference type="PRINTS" id="PR00344">
    <property type="entry name" value="BCTRLSENSOR"/>
</dbReference>
<keyword evidence="6" id="KW-0004">4Fe-4S</keyword>
<comment type="function">
    <text evidence="16">Member of the two-component regulatory system NreB/NreC involved in the control of dissimilatory nitrate/nitrite reduction in response to oxygen. NreB functions as a direct oxygen sensor histidine kinase which is autophosphorylated, in the absence of oxygen, probably at the conserved histidine residue, and transfers its phosphate group probably to a conserved aspartate residue of NreC. NreB/NreC activates the expression of the nitrate (narGHJI) and nitrite (nir) reductase operons, as well as the putative nitrate transporter gene narT.</text>
</comment>
<evidence type="ECO:0000256" key="1">
    <source>
        <dbReference type="ARBA" id="ARBA00000085"/>
    </source>
</evidence>
<evidence type="ECO:0000256" key="15">
    <source>
        <dbReference type="ARBA" id="ARBA00023014"/>
    </source>
</evidence>
<evidence type="ECO:0000256" key="18">
    <source>
        <dbReference type="SAM" id="Phobius"/>
    </source>
</evidence>
<keyword evidence="11" id="KW-0418">Kinase</keyword>
<dbReference type="CDD" id="cd16917">
    <property type="entry name" value="HATPase_UhpB-NarQ-NarX-like"/>
    <property type="match status" value="1"/>
</dbReference>
<dbReference type="GO" id="GO:0051539">
    <property type="term" value="F:4 iron, 4 sulfur cluster binding"/>
    <property type="evidence" value="ECO:0007669"/>
    <property type="project" value="UniProtKB-KW"/>
</dbReference>
<gene>
    <name evidence="20" type="ORF">DQG23_29555</name>
</gene>
<feature type="transmembrane region" description="Helical" evidence="18">
    <location>
        <begin position="7"/>
        <end position="26"/>
    </location>
</feature>
<evidence type="ECO:0000256" key="4">
    <source>
        <dbReference type="ARBA" id="ARBA00012438"/>
    </source>
</evidence>
<feature type="transmembrane region" description="Helical" evidence="18">
    <location>
        <begin position="271"/>
        <end position="294"/>
    </location>
</feature>
<dbReference type="Gene3D" id="1.20.5.1930">
    <property type="match status" value="1"/>
</dbReference>
<organism evidence="20 21">
    <name type="scientific">Paenibacillus contaminans</name>
    <dbReference type="NCBI Taxonomy" id="450362"/>
    <lineage>
        <taxon>Bacteria</taxon>
        <taxon>Bacillati</taxon>
        <taxon>Bacillota</taxon>
        <taxon>Bacilli</taxon>
        <taxon>Bacillales</taxon>
        <taxon>Paenibacillaceae</taxon>
        <taxon>Paenibacillus</taxon>
    </lineage>
</organism>
<dbReference type="GO" id="GO:0005524">
    <property type="term" value="F:ATP binding"/>
    <property type="evidence" value="ECO:0007669"/>
    <property type="project" value="UniProtKB-KW"/>
</dbReference>
<dbReference type="SMART" id="SM00387">
    <property type="entry name" value="HATPase_c"/>
    <property type="match status" value="1"/>
</dbReference>
<evidence type="ECO:0000256" key="2">
    <source>
        <dbReference type="ARBA" id="ARBA00001966"/>
    </source>
</evidence>
<keyword evidence="21" id="KW-1185">Reference proteome</keyword>
<dbReference type="EC" id="2.7.13.3" evidence="4"/>
<keyword evidence="14" id="KW-0902">Two-component regulatory system</keyword>
<evidence type="ECO:0000256" key="17">
    <source>
        <dbReference type="ARBA" id="ARBA00030800"/>
    </source>
</evidence>
<evidence type="ECO:0000256" key="3">
    <source>
        <dbReference type="ARBA" id="ARBA00004496"/>
    </source>
</evidence>
<feature type="transmembrane region" description="Helical" evidence="18">
    <location>
        <begin position="240"/>
        <end position="259"/>
    </location>
</feature>
<dbReference type="Pfam" id="PF07730">
    <property type="entry name" value="HisKA_3"/>
    <property type="match status" value="1"/>
</dbReference>
<dbReference type="SUPFAM" id="SSF50156">
    <property type="entry name" value="PDZ domain-like"/>
    <property type="match status" value="1"/>
</dbReference>
<accession>A0A329M757</accession>
<keyword evidence="18" id="KW-0472">Membrane</keyword>
<proteinExistence type="predicted"/>
<evidence type="ECO:0000256" key="16">
    <source>
        <dbReference type="ARBA" id="ARBA00024827"/>
    </source>
</evidence>
<evidence type="ECO:0000256" key="11">
    <source>
        <dbReference type="ARBA" id="ARBA00022777"/>
    </source>
</evidence>
<feature type="domain" description="Histidine kinase" evidence="19">
    <location>
        <begin position="679"/>
        <end position="770"/>
    </location>
</feature>
<dbReference type="InterPro" id="IPR036890">
    <property type="entry name" value="HATPase_C_sf"/>
</dbReference>
<evidence type="ECO:0000256" key="14">
    <source>
        <dbReference type="ARBA" id="ARBA00023012"/>
    </source>
</evidence>
<dbReference type="GO" id="GO:0005737">
    <property type="term" value="C:cytoplasm"/>
    <property type="evidence" value="ECO:0007669"/>
    <property type="project" value="UniProtKB-SubCell"/>
</dbReference>
<keyword evidence="13" id="KW-0408">Iron</keyword>
<dbReference type="PANTHER" id="PTHR24421">
    <property type="entry name" value="NITRATE/NITRITE SENSOR PROTEIN NARX-RELATED"/>
    <property type="match status" value="1"/>
</dbReference>
<sequence>MKGKKIFVYILAVCVFAQIWFAYITFKYPYLGIVVKTGENSTWVVDGFDKASKANELNIQIGDIVYKINGKDPDQHSSVLKWRYIEQAYTIEIERNGEHILVSTNKSPQANYMDILPITAEFICFSLAALLFLKQGHSKSARYLGLVFLDGALAFMSHGASIRGDVLGKLVIASTVALVPTVFLHFLIVFFREKGNVELSSRFLIFLYGIPLIGALVRAGSFYVNEIAYTVYQVSSNVDIFYFIVVFIFVLYILTTFTIKHWKEKTFASKLIKIVWFSLLISFFPITFFSFVPILLTGQSWMPSQYTSWFILFFPVSFAYLIMTKQMYDIDTVMRRMMLTTIISVIPGALVVGLVALSFPVESSIERLLLLYIFIVSIMSAVLYGLEYFTTKLEPAVFPRKHHLNLALKKISKTLGSISSFRDLKDIVLVDLVGILQVYGGVIAFKYKDNIELISAGEIDLEEVEKLIASEKLDHPGFTCFEINRHEEYTSFLIMTKKKTSTMLGMEEIQWLNLIISYLAVSLENLHLIRKLTVRMQELAANMPSEQSSNEIVWFRKLMFELQEKERTRIANDLHDTTMQDLFFLKRRIASVMSRYALSKEDTEQMNGLIEYVEIINTNLRQSCFELHPHLLQEVGLIRTIHKVVDQEALLCSFELEFDADGAEEIELRDMETKRHVFRMVQELINNAKKHSQASNVSIRLTKVEGGFCLMYEDDGVGFDTERVVRRDIGGSGIGMEQLRSRVLYLNGLFELDTGVGRGVKYTITLPMKGIDGGLTA</sequence>
<evidence type="ECO:0000256" key="9">
    <source>
        <dbReference type="ARBA" id="ARBA00022723"/>
    </source>
</evidence>
<feature type="transmembrane region" description="Helical" evidence="18">
    <location>
        <begin position="306"/>
        <end position="324"/>
    </location>
</feature>
<feature type="transmembrane region" description="Helical" evidence="18">
    <location>
        <begin position="369"/>
        <end position="386"/>
    </location>
</feature>
<keyword evidence="10" id="KW-0547">Nucleotide-binding</keyword>
<feature type="transmembrane region" description="Helical" evidence="18">
    <location>
        <begin position="115"/>
        <end position="133"/>
    </location>
</feature>
<evidence type="ECO:0000256" key="8">
    <source>
        <dbReference type="ARBA" id="ARBA00022679"/>
    </source>
</evidence>
<comment type="cofactor">
    <cofactor evidence="2">
        <name>[4Fe-4S] cluster</name>
        <dbReference type="ChEBI" id="CHEBI:49883"/>
    </cofactor>
</comment>
<dbReference type="Proteomes" id="UP000250369">
    <property type="component" value="Unassembled WGS sequence"/>
</dbReference>
<evidence type="ECO:0000256" key="12">
    <source>
        <dbReference type="ARBA" id="ARBA00022840"/>
    </source>
</evidence>
<evidence type="ECO:0000256" key="7">
    <source>
        <dbReference type="ARBA" id="ARBA00022490"/>
    </source>
</evidence>
<protein>
    <recommendedName>
        <fullName evidence="5">Oxygen sensor histidine kinase NreB</fullName>
        <ecNumber evidence="4">2.7.13.3</ecNumber>
    </recommendedName>
    <alternativeName>
        <fullName evidence="17">Nitrogen regulation protein B</fullName>
    </alternativeName>
</protein>
<dbReference type="GO" id="GO:0016020">
    <property type="term" value="C:membrane"/>
    <property type="evidence" value="ECO:0007669"/>
    <property type="project" value="InterPro"/>
</dbReference>
<keyword evidence="18" id="KW-1133">Transmembrane helix</keyword>
<name>A0A329M757_9BACL</name>
<evidence type="ECO:0000313" key="20">
    <source>
        <dbReference type="EMBL" id="RAV15532.1"/>
    </source>
</evidence>
<dbReference type="PANTHER" id="PTHR24421:SF60">
    <property type="entry name" value="SENSOR HISTIDINE KINASE COMP"/>
    <property type="match status" value="1"/>
</dbReference>
<dbReference type="InterPro" id="IPR004358">
    <property type="entry name" value="Sig_transdc_His_kin-like_C"/>
</dbReference>
<dbReference type="Gene3D" id="3.30.565.10">
    <property type="entry name" value="Histidine kinase-like ATPase, C-terminal domain"/>
    <property type="match status" value="1"/>
</dbReference>
<dbReference type="InterPro" id="IPR011712">
    <property type="entry name" value="Sig_transdc_His_kin_sub3_dim/P"/>
</dbReference>
<evidence type="ECO:0000259" key="19">
    <source>
        <dbReference type="PROSITE" id="PS50109"/>
    </source>
</evidence>
<dbReference type="PROSITE" id="PS50109">
    <property type="entry name" value="HIS_KIN"/>
    <property type="match status" value="1"/>
</dbReference>
<evidence type="ECO:0000256" key="6">
    <source>
        <dbReference type="ARBA" id="ARBA00022485"/>
    </source>
</evidence>
<evidence type="ECO:0000256" key="5">
    <source>
        <dbReference type="ARBA" id="ARBA00017322"/>
    </source>
</evidence>
<dbReference type="GO" id="GO:0046983">
    <property type="term" value="F:protein dimerization activity"/>
    <property type="evidence" value="ECO:0007669"/>
    <property type="project" value="InterPro"/>
</dbReference>